<evidence type="ECO:0000313" key="3">
    <source>
        <dbReference type="EMBL" id="PPR06692.1"/>
    </source>
</evidence>
<keyword evidence="4" id="KW-1185">Reference proteome</keyword>
<dbReference type="Pfam" id="PF00487">
    <property type="entry name" value="FA_desaturase"/>
    <property type="match status" value="1"/>
</dbReference>
<keyword evidence="1" id="KW-0812">Transmembrane</keyword>
<dbReference type="Proteomes" id="UP000284706">
    <property type="component" value="Unassembled WGS sequence"/>
</dbReference>
<dbReference type="CDD" id="cd03507">
    <property type="entry name" value="Delta12-FADS-like"/>
    <property type="match status" value="1"/>
</dbReference>
<sequence>MDQMKQKKVFKPMNITLREISSRIPSFLHQPNTLLGLHYLSRDIFCVVALWYFASHIEGLSARVASHGFSLAAIVVRWALWMFFWFFQSLAMTALWVLGHECGHRAFSTLPWLCDLVGFLVHSFTGTPYFSWKITHHVHHSFNGSFERDSHHIPKTRSELGLPAEVPGQAVNYSEFLEDTPLYTISMLLIHQLIGFPLFLASNLGGQRHFPAWSSHYNPFATALFKPTQKYAVIASDLGILSVIATCAYCARLHGWLAVWKYYIIPWLGVNHWCDLVAQFPLQHTDPQVPHYRSGQWTFVRGAICTIDRPLLGSLGRFFFHDVAHFHVAHHLFPRMPFYHTEEATKYIKEVLGEYYLTHQQYWMPNLWHNFQQCQFIEDEGQILFYKDKNGEAAVTTTEESNSN</sequence>
<gene>
    <name evidence="3" type="ORF">CVT26_001453</name>
</gene>
<dbReference type="InterPro" id="IPR005804">
    <property type="entry name" value="FA_desaturase_dom"/>
</dbReference>
<name>A0A409YUL4_9AGAR</name>
<accession>A0A409YUL4</accession>
<evidence type="ECO:0000313" key="4">
    <source>
        <dbReference type="Proteomes" id="UP000284706"/>
    </source>
</evidence>
<organism evidence="3 4">
    <name type="scientific">Gymnopilus dilepis</name>
    <dbReference type="NCBI Taxonomy" id="231916"/>
    <lineage>
        <taxon>Eukaryota</taxon>
        <taxon>Fungi</taxon>
        <taxon>Dikarya</taxon>
        <taxon>Basidiomycota</taxon>
        <taxon>Agaricomycotina</taxon>
        <taxon>Agaricomycetes</taxon>
        <taxon>Agaricomycetidae</taxon>
        <taxon>Agaricales</taxon>
        <taxon>Agaricineae</taxon>
        <taxon>Hymenogastraceae</taxon>
        <taxon>Gymnopilus</taxon>
    </lineage>
</organism>
<dbReference type="OrthoDB" id="1461976at2759"/>
<dbReference type="STRING" id="231916.A0A409YUL4"/>
<proteinExistence type="predicted"/>
<dbReference type="InterPro" id="IPR012171">
    <property type="entry name" value="Fatty_acid_desaturase"/>
</dbReference>
<dbReference type="InParanoid" id="A0A409YUL4"/>
<dbReference type="PANTHER" id="PTHR32100">
    <property type="entry name" value="OMEGA-6 FATTY ACID DESATURASE, CHLOROPLASTIC"/>
    <property type="match status" value="1"/>
</dbReference>
<evidence type="ECO:0000256" key="1">
    <source>
        <dbReference type="SAM" id="Phobius"/>
    </source>
</evidence>
<keyword evidence="1" id="KW-1133">Transmembrane helix</keyword>
<comment type="caution">
    <text evidence="3">The sequence shown here is derived from an EMBL/GenBank/DDBJ whole genome shotgun (WGS) entry which is preliminary data.</text>
</comment>
<dbReference type="EMBL" id="NHYE01000257">
    <property type="protein sequence ID" value="PPR06692.1"/>
    <property type="molecule type" value="Genomic_DNA"/>
</dbReference>
<dbReference type="GO" id="GO:0006629">
    <property type="term" value="P:lipid metabolic process"/>
    <property type="evidence" value="ECO:0007669"/>
    <property type="project" value="InterPro"/>
</dbReference>
<feature type="transmembrane region" description="Helical" evidence="1">
    <location>
        <begin position="74"/>
        <end position="98"/>
    </location>
</feature>
<dbReference type="AlphaFoldDB" id="A0A409YUL4"/>
<dbReference type="GO" id="GO:0016491">
    <property type="term" value="F:oxidoreductase activity"/>
    <property type="evidence" value="ECO:0007669"/>
    <property type="project" value="InterPro"/>
</dbReference>
<reference evidence="3 4" key="1">
    <citation type="journal article" date="2018" name="Evol. Lett.">
        <title>Horizontal gene cluster transfer increased hallucinogenic mushroom diversity.</title>
        <authorList>
            <person name="Reynolds H.T."/>
            <person name="Vijayakumar V."/>
            <person name="Gluck-Thaler E."/>
            <person name="Korotkin H.B."/>
            <person name="Matheny P.B."/>
            <person name="Slot J.C."/>
        </authorList>
    </citation>
    <scope>NUCLEOTIDE SEQUENCE [LARGE SCALE GENOMIC DNA]</scope>
    <source>
        <strain evidence="3 4">SRW20</strain>
    </source>
</reference>
<evidence type="ECO:0000259" key="2">
    <source>
        <dbReference type="Pfam" id="PF00487"/>
    </source>
</evidence>
<keyword evidence="1" id="KW-0472">Membrane</keyword>
<protein>
    <recommendedName>
        <fullName evidence="2">Fatty acid desaturase domain-containing protein</fullName>
    </recommendedName>
</protein>
<feature type="domain" description="Fatty acid desaturase" evidence="2">
    <location>
        <begin position="80"/>
        <end position="363"/>
    </location>
</feature>